<evidence type="ECO:0000313" key="3">
    <source>
        <dbReference type="Proteomes" id="UP000032408"/>
    </source>
</evidence>
<keyword evidence="1" id="KW-0812">Transmembrane</keyword>
<feature type="transmembrane region" description="Helical" evidence="1">
    <location>
        <begin position="5"/>
        <end position="24"/>
    </location>
</feature>
<keyword evidence="1" id="KW-1133">Transmembrane helix</keyword>
<accession>A0A0D5C0S3</accession>
<dbReference type="HOGENOM" id="CLU_1178095_0_0_2"/>
<reference evidence="2 3" key="2">
    <citation type="journal article" date="2016" name="ISME J.">
        <title>Physiological and genomic characterization of two novel marine thaumarchaeal strains indicates niche differentiation.</title>
        <authorList>
            <person name="Bayer B."/>
            <person name="Vojvoda J."/>
            <person name="Offre P."/>
            <person name="Alves R.J."/>
            <person name="Elisabeth N.H."/>
            <person name="Garcia J.A."/>
            <person name="Volland J.M."/>
            <person name="Srivastava A."/>
            <person name="Schleper C."/>
            <person name="Herndl G.J."/>
        </authorList>
    </citation>
    <scope>NUCLEOTIDE SEQUENCE [LARGE SCALE GENOMIC DNA]</scope>
    <source>
        <strain evidence="2 3">NF5</strain>
    </source>
</reference>
<dbReference type="AlphaFoldDB" id="A0A0D5C0S3"/>
<dbReference type="KEGG" id="nin:NADRNF5_0615"/>
<dbReference type="Proteomes" id="UP000032408">
    <property type="component" value="Chromosome"/>
</dbReference>
<name>A0A0D5C0S3_9ARCH</name>
<dbReference type="RefSeq" id="WP_048115575.1">
    <property type="nucleotide sequence ID" value="NZ_CP011070.1"/>
</dbReference>
<reference evidence="3" key="1">
    <citation type="submission" date="2015-03" db="EMBL/GenBank/DDBJ databases">
        <title>Characterization of two novel Thaumarchaeota isolated from the Northern Adriatic Sea.</title>
        <authorList>
            <person name="Bayer B."/>
            <person name="Vojvoda J."/>
            <person name="Offre P."/>
            <person name="Srivastava A."/>
            <person name="Elisabeth N."/>
            <person name="Garcia J.A.L."/>
            <person name="Schleper C."/>
            <person name="Herndl G.J."/>
        </authorList>
    </citation>
    <scope>NUCLEOTIDE SEQUENCE [LARGE SCALE GENOMIC DNA]</scope>
    <source>
        <strain evidence="3">NF5</strain>
    </source>
</reference>
<organism evidence="2 3">
    <name type="scientific">Nitrosopumilus adriaticus</name>
    <dbReference type="NCBI Taxonomy" id="1580092"/>
    <lineage>
        <taxon>Archaea</taxon>
        <taxon>Nitrososphaerota</taxon>
        <taxon>Nitrososphaeria</taxon>
        <taxon>Nitrosopumilales</taxon>
        <taxon>Nitrosopumilaceae</taxon>
        <taxon>Nitrosopumilus</taxon>
    </lineage>
</organism>
<keyword evidence="3" id="KW-1185">Reference proteome</keyword>
<dbReference type="STRING" id="1580092.NADRNF5_0615"/>
<protein>
    <submittedName>
        <fullName evidence="2">Uncharacterized protein</fullName>
    </submittedName>
</protein>
<dbReference type="GeneID" id="24819848"/>
<dbReference type="OrthoDB" id="386453at2157"/>
<proteinExistence type="predicted"/>
<dbReference type="EMBL" id="CP011070">
    <property type="protein sequence ID" value="AJW70311.1"/>
    <property type="molecule type" value="Genomic_DNA"/>
</dbReference>
<evidence type="ECO:0000256" key="1">
    <source>
        <dbReference type="SAM" id="Phobius"/>
    </source>
</evidence>
<keyword evidence="1" id="KW-0472">Membrane</keyword>
<gene>
    <name evidence="2" type="ORF">NADRNF5_0615</name>
</gene>
<sequence>MKTIFFVIIVSIIIASSIIFVAVWNSIPKDCDKDCEIERRRIGSGQGAQGVFEPTSREEHYEIKITGMKDIYRIGEQYDFSYVISGYGYSCGSKKITFPDQNGETMAMSSSSSCIAGVPMTDFVIDSQTDVSAQSVHGTINIPGIYNVTVTFDRPSRDFPTTAVKEFRVLPINSWHNNQMTDTDLQTVIDSCANDSPNERMANSLRYTNETHVFLNLGCEWKKIGTFVGEKENEN</sequence>
<evidence type="ECO:0000313" key="2">
    <source>
        <dbReference type="EMBL" id="AJW70311.1"/>
    </source>
</evidence>